<dbReference type="Proteomes" id="UP001596353">
    <property type="component" value="Unassembled WGS sequence"/>
</dbReference>
<comment type="caution">
    <text evidence="7">Lacks conserved residue(s) required for the propagation of feature annotation.</text>
</comment>
<comment type="caution">
    <text evidence="9">The sequence shown here is derived from an EMBL/GenBank/DDBJ whole genome shotgun (WGS) entry which is preliminary data.</text>
</comment>
<protein>
    <submittedName>
        <fullName evidence="9">DedA family protein</fullName>
    </submittedName>
</protein>
<keyword evidence="3 7" id="KW-1003">Cell membrane</keyword>
<organism evidence="9 10">
    <name type="scientific">Sulfitobacter porphyrae</name>
    <dbReference type="NCBI Taxonomy" id="1246864"/>
    <lineage>
        <taxon>Bacteria</taxon>
        <taxon>Pseudomonadati</taxon>
        <taxon>Pseudomonadota</taxon>
        <taxon>Alphaproteobacteria</taxon>
        <taxon>Rhodobacterales</taxon>
        <taxon>Roseobacteraceae</taxon>
        <taxon>Sulfitobacter</taxon>
    </lineage>
</organism>
<dbReference type="EMBL" id="JBHSWG010000001">
    <property type="protein sequence ID" value="MFC6758605.1"/>
    <property type="molecule type" value="Genomic_DNA"/>
</dbReference>
<gene>
    <name evidence="9" type="ORF">ACFQFQ_02365</name>
</gene>
<keyword evidence="6 7" id="KW-0472">Membrane</keyword>
<evidence type="ECO:0000256" key="2">
    <source>
        <dbReference type="ARBA" id="ARBA00010792"/>
    </source>
</evidence>
<feature type="transmembrane region" description="Helical" evidence="7">
    <location>
        <begin position="40"/>
        <end position="61"/>
    </location>
</feature>
<keyword evidence="4 7" id="KW-0812">Transmembrane</keyword>
<feature type="transmembrane region" description="Helical" evidence="7">
    <location>
        <begin position="125"/>
        <end position="149"/>
    </location>
</feature>
<dbReference type="InterPro" id="IPR032816">
    <property type="entry name" value="VTT_dom"/>
</dbReference>
<evidence type="ECO:0000259" key="8">
    <source>
        <dbReference type="Pfam" id="PF09335"/>
    </source>
</evidence>
<name>A0ABW2AYU4_9RHOB</name>
<feature type="transmembrane region" description="Helical" evidence="7">
    <location>
        <begin position="155"/>
        <end position="177"/>
    </location>
</feature>
<evidence type="ECO:0000256" key="7">
    <source>
        <dbReference type="RuleBase" id="RU367016"/>
    </source>
</evidence>
<feature type="domain" description="VTT" evidence="8">
    <location>
        <begin position="22"/>
        <end position="142"/>
    </location>
</feature>
<proteinExistence type="inferred from homology"/>
<sequence>MSLESLVSTYGVPLFLGCGIEGESVAIMGGALVHRHVLPFFPVLLAIGSGAWIADTLFFWLGRRFRSHPFVQRQLAGSRIAALLGKVRSQPGRFAASFRFIPGMRILVPLALAQTDISYRRYGAITAVSSAIWALFYILVGHLVGAVLARVLGHIHHIPVIVWGGGMAATLSLLLAVHHLRRSQKRG</sequence>
<reference evidence="10" key="1">
    <citation type="journal article" date="2019" name="Int. J. Syst. Evol. Microbiol.">
        <title>The Global Catalogue of Microorganisms (GCM) 10K type strain sequencing project: providing services to taxonomists for standard genome sequencing and annotation.</title>
        <authorList>
            <consortium name="The Broad Institute Genomics Platform"/>
            <consortium name="The Broad Institute Genome Sequencing Center for Infectious Disease"/>
            <person name="Wu L."/>
            <person name="Ma J."/>
        </authorList>
    </citation>
    <scope>NUCLEOTIDE SEQUENCE [LARGE SCALE GENOMIC DNA]</scope>
    <source>
        <strain evidence="10">CCUG 66188</strain>
    </source>
</reference>
<dbReference type="InterPro" id="IPR032818">
    <property type="entry name" value="DedA-like"/>
</dbReference>
<comment type="similarity">
    <text evidence="2 7">Belongs to the DedA family.</text>
</comment>
<dbReference type="Pfam" id="PF09335">
    <property type="entry name" value="VTT_dom"/>
    <property type="match status" value="1"/>
</dbReference>
<evidence type="ECO:0000256" key="4">
    <source>
        <dbReference type="ARBA" id="ARBA00022692"/>
    </source>
</evidence>
<keyword evidence="5 7" id="KW-1133">Transmembrane helix</keyword>
<evidence type="ECO:0000256" key="5">
    <source>
        <dbReference type="ARBA" id="ARBA00022989"/>
    </source>
</evidence>
<comment type="subcellular location">
    <subcellularLocation>
        <location evidence="1 7">Cell membrane</location>
        <topology evidence="1 7">Multi-pass membrane protein</topology>
    </subcellularLocation>
</comment>
<keyword evidence="10" id="KW-1185">Reference proteome</keyword>
<evidence type="ECO:0000256" key="1">
    <source>
        <dbReference type="ARBA" id="ARBA00004651"/>
    </source>
</evidence>
<dbReference type="PANTHER" id="PTHR30353:SF15">
    <property type="entry name" value="INNER MEMBRANE PROTEIN YABI"/>
    <property type="match status" value="1"/>
</dbReference>
<evidence type="ECO:0000313" key="9">
    <source>
        <dbReference type="EMBL" id="MFC6758605.1"/>
    </source>
</evidence>
<accession>A0ABW2AYU4</accession>
<dbReference type="PANTHER" id="PTHR30353">
    <property type="entry name" value="INNER MEMBRANE PROTEIN DEDA-RELATED"/>
    <property type="match status" value="1"/>
</dbReference>
<evidence type="ECO:0000313" key="10">
    <source>
        <dbReference type="Proteomes" id="UP001596353"/>
    </source>
</evidence>
<evidence type="ECO:0000256" key="6">
    <source>
        <dbReference type="ARBA" id="ARBA00023136"/>
    </source>
</evidence>
<evidence type="ECO:0000256" key="3">
    <source>
        <dbReference type="ARBA" id="ARBA00022475"/>
    </source>
</evidence>